<sequence>MTTAQDLIDALLAIRAEREELDAREAFIKEQIEGAMALGELDDFQTEDGIYEFPNAKYTRCQRNSYKHSKDAEKAIRTIKEQDIDSGLATRNVTIYYQLRTMS</sequence>
<name>A0A964UYZ0_9PROT</name>
<organism evidence="1 2">
    <name type="scientific">Candidatus Fonsibacter lacus</name>
    <dbReference type="NCBI Taxonomy" id="2576439"/>
    <lineage>
        <taxon>Bacteria</taxon>
        <taxon>Pseudomonadati</taxon>
        <taxon>Pseudomonadota</taxon>
        <taxon>Alphaproteobacteria</taxon>
        <taxon>Candidatus Pelagibacterales</taxon>
        <taxon>Candidatus Pelagibacterales incertae sedis</taxon>
        <taxon>Candidatus Fonsibacter</taxon>
    </lineage>
</organism>
<dbReference type="AlphaFoldDB" id="A0A964UYZ0"/>
<proteinExistence type="predicted"/>
<protein>
    <submittedName>
        <fullName evidence="1">Uncharacterized protein</fullName>
    </submittedName>
</protein>
<evidence type="ECO:0000313" key="2">
    <source>
        <dbReference type="Proteomes" id="UP000713222"/>
    </source>
</evidence>
<gene>
    <name evidence="1" type="ORF">EBV32_00195</name>
</gene>
<comment type="caution">
    <text evidence="1">The sequence shown here is derived from an EMBL/GenBank/DDBJ whole genome shotgun (WGS) entry which is preliminary data.</text>
</comment>
<dbReference type="Proteomes" id="UP000713222">
    <property type="component" value="Unassembled WGS sequence"/>
</dbReference>
<evidence type="ECO:0000313" key="1">
    <source>
        <dbReference type="EMBL" id="NBN87505.1"/>
    </source>
</evidence>
<reference evidence="1" key="1">
    <citation type="submission" date="2018-10" db="EMBL/GenBank/DDBJ databases">
        <title>Iterative Subtractive Binning of Freshwater Chronoseries Metagenomes Recovers Nearly Complete Genomes from over Four Hundred Novel Species.</title>
        <authorList>
            <person name="Rodriguez-R L.M."/>
            <person name="Tsementzi D."/>
            <person name="Luo C."/>
            <person name="Konstantinidis K.T."/>
        </authorList>
    </citation>
    <scope>NUCLEOTIDE SEQUENCE</scope>
    <source>
        <strain evidence="1">WB7_6_001</strain>
    </source>
</reference>
<accession>A0A964UYZ0</accession>
<dbReference type="EMBL" id="RGET01000001">
    <property type="protein sequence ID" value="NBN87505.1"/>
    <property type="molecule type" value="Genomic_DNA"/>
</dbReference>